<feature type="compositionally biased region" description="Basic residues" evidence="1">
    <location>
        <begin position="1"/>
        <end position="11"/>
    </location>
</feature>
<evidence type="ECO:0000256" key="1">
    <source>
        <dbReference type="SAM" id="MobiDB-lite"/>
    </source>
</evidence>
<dbReference type="RefSeq" id="WP_152872665.1">
    <property type="nucleotide sequence ID" value="NZ_WBSL01000026.1"/>
</dbReference>
<comment type="caution">
    <text evidence="2">The sequence shown here is derived from an EMBL/GenBank/DDBJ whole genome shotgun (WGS) entry which is preliminary data.</text>
</comment>
<dbReference type="Proteomes" id="UP000484842">
    <property type="component" value="Unassembled WGS sequence"/>
</dbReference>
<protein>
    <submittedName>
        <fullName evidence="2">Uncharacterized protein</fullName>
    </submittedName>
</protein>
<name>A0A7X1TTF4_9DEIO</name>
<evidence type="ECO:0000313" key="3">
    <source>
        <dbReference type="Proteomes" id="UP000484842"/>
    </source>
</evidence>
<sequence length="101" mass="11570">MPVTRAPRRPARPAETSAVDEAQVQEVIRRGGSVAADLHPSALPEEEELDALKNVQLRLYESQIQEIDVIRKKQARGRRPLSRHAWLLQAIEEKLDRERQT</sequence>
<organism evidence="2 3">
    <name type="scientific">Deinococcus terrestris</name>
    <dbReference type="NCBI Taxonomy" id="2651870"/>
    <lineage>
        <taxon>Bacteria</taxon>
        <taxon>Thermotogati</taxon>
        <taxon>Deinococcota</taxon>
        <taxon>Deinococci</taxon>
        <taxon>Deinococcales</taxon>
        <taxon>Deinococcaceae</taxon>
        <taxon>Deinococcus</taxon>
    </lineage>
</organism>
<feature type="region of interest" description="Disordered" evidence="1">
    <location>
        <begin position="1"/>
        <end position="20"/>
    </location>
</feature>
<keyword evidence="3" id="KW-1185">Reference proteome</keyword>
<reference evidence="2 3" key="1">
    <citation type="submission" date="2019-10" db="EMBL/GenBank/DDBJ databases">
        <title>Deinococcus sp. isolated from soil.</title>
        <authorList>
            <person name="Li Y."/>
            <person name="Wang J."/>
        </authorList>
    </citation>
    <scope>NUCLEOTIDE SEQUENCE [LARGE SCALE GENOMIC DNA]</scope>
    <source>
        <strain evidence="2 3">SDU3-2</strain>
    </source>
</reference>
<gene>
    <name evidence="2" type="ORF">F8S09_17225</name>
</gene>
<proteinExistence type="predicted"/>
<dbReference type="AlphaFoldDB" id="A0A7X1TTF4"/>
<accession>A0A7X1TTF4</accession>
<dbReference type="EMBL" id="WBSL01000026">
    <property type="protein sequence ID" value="MPY68396.1"/>
    <property type="molecule type" value="Genomic_DNA"/>
</dbReference>
<evidence type="ECO:0000313" key="2">
    <source>
        <dbReference type="EMBL" id="MPY68396.1"/>
    </source>
</evidence>